<dbReference type="SUPFAM" id="SSF56731">
    <property type="entry name" value="DNA primase core"/>
    <property type="match status" value="1"/>
</dbReference>
<dbReference type="InterPro" id="IPR027032">
    <property type="entry name" value="Twinkle-like"/>
</dbReference>
<dbReference type="SMART" id="SM00493">
    <property type="entry name" value="TOPRIM"/>
    <property type="match status" value="1"/>
</dbReference>
<evidence type="ECO:0000259" key="1">
    <source>
        <dbReference type="PROSITE" id="PS50880"/>
    </source>
</evidence>
<dbReference type="EMBL" id="NMUH01000255">
    <property type="protein sequence ID" value="MQL75534.1"/>
    <property type="molecule type" value="Genomic_DNA"/>
</dbReference>
<dbReference type="InterPro" id="IPR034154">
    <property type="entry name" value="TOPRIM_DnaG/twinkle"/>
</dbReference>
<organism evidence="2 3">
    <name type="scientific">Colocasia esculenta</name>
    <name type="common">Wild taro</name>
    <name type="synonym">Arum esculentum</name>
    <dbReference type="NCBI Taxonomy" id="4460"/>
    <lineage>
        <taxon>Eukaryota</taxon>
        <taxon>Viridiplantae</taxon>
        <taxon>Streptophyta</taxon>
        <taxon>Embryophyta</taxon>
        <taxon>Tracheophyta</taxon>
        <taxon>Spermatophyta</taxon>
        <taxon>Magnoliopsida</taxon>
        <taxon>Liliopsida</taxon>
        <taxon>Araceae</taxon>
        <taxon>Aroideae</taxon>
        <taxon>Colocasieae</taxon>
        <taxon>Colocasia</taxon>
    </lineage>
</organism>
<dbReference type="GO" id="GO:0043139">
    <property type="term" value="F:5'-3' DNA helicase activity"/>
    <property type="evidence" value="ECO:0007669"/>
    <property type="project" value="InterPro"/>
</dbReference>
<dbReference type="AlphaFoldDB" id="A0A843U1P8"/>
<feature type="domain" description="Toprim" evidence="1">
    <location>
        <begin position="274"/>
        <end position="380"/>
    </location>
</feature>
<dbReference type="PANTHER" id="PTHR12873:SF0">
    <property type="entry name" value="TWINKLE MTDNA HELICASE"/>
    <property type="match status" value="1"/>
</dbReference>
<dbReference type="Proteomes" id="UP000652761">
    <property type="component" value="Unassembled WGS sequence"/>
</dbReference>
<keyword evidence="3" id="KW-1185">Reference proteome</keyword>
<sequence>MPPALRGTLEHLLMGTTRRFLVRCPAGGGAPFLPRRHRLLRHCLHSLSPCSLNHAANRLASVVPSPVLRSRPLRAVSPVTSMTVQPHTLEEEKTKLNRLEILKTKLKEQGISCDSCKLGQYTKLLCPKCGGGNSKERSFSLFIREDGQLAMWSCFRAKCGWRGYLQASEDGNVTRSGQSRKLTNYKVISEEMLQLEPLCDEIISWFSERMITAETLRRNAIMQRKHNNEIVIAFPYKRNGKLISCKYRGSDKKFFQERDTEKIFYGLDDIKQASDIIIVEGEMDKLAMEEAGFRNCVSVPDGAPAQVSKNLPVREEDTKYQYLWNCKDYIEKASRIILATDADKPGQALAEELARRIGMHTWIDLRGQVVLIDMSGFGFVAEVALVCSFELAMGLALVGGSLLTAELGLEVPMLDLIVGLGGKFEVSGVQLVAALAFWLLLVRATFLEVLMYLGPDALRRVIEEAELYPIRGLPPARSKEDGLKNIRNFNVALLCKWLWRLGSGKEGLCEGPVGRWSEVSFLASLFSGLFAIVATPLGTVAQAFDQHVPGGSWVPMFRRDFRQENMERLQSLFSLLHSLQPWEGEDCWKWICDKHGAFSIKSAYAICLDGGLRYGFRKEVWKMKSHLKVKFWRGGYPMGGYLLEIGLVCFMQDVSTNCCLCGVGEETLDHLFERFSYSHGFGWGLLGGLALAST</sequence>
<comment type="caution">
    <text evidence="2">The sequence shown here is derived from an EMBL/GenBank/DDBJ whole genome shotgun (WGS) entry which is preliminary data.</text>
</comment>
<accession>A0A843U1P8</accession>
<dbReference type="OrthoDB" id="1898560at2759"/>
<dbReference type="PANTHER" id="PTHR12873">
    <property type="entry name" value="T7-LIKE MITOCHONDRIAL DNA HELICASE"/>
    <property type="match status" value="1"/>
</dbReference>
<dbReference type="Pfam" id="PF13662">
    <property type="entry name" value="Toprim_4"/>
    <property type="match status" value="1"/>
</dbReference>
<evidence type="ECO:0000313" key="3">
    <source>
        <dbReference type="Proteomes" id="UP000652761"/>
    </source>
</evidence>
<protein>
    <recommendedName>
        <fullName evidence="1">Toprim domain-containing protein</fullName>
    </recommendedName>
</protein>
<gene>
    <name evidence="2" type="ORF">Taro_007925</name>
</gene>
<reference evidence="2" key="1">
    <citation type="submission" date="2017-07" db="EMBL/GenBank/DDBJ databases">
        <title>Taro Niue Genome Assembly and Annotation.</title>
        <authorList>
            <person name="Atibalentja N."/>
            <person name="Keating K."/>
            <person name="Fields C.J."/>
        </authorList>
    </citation>
    <scope>NUCLEOTIDE SEQUENCE</scope>
    <source>
        <strain evidence="2">Niue_2</strain>
        <tissue evidence="2">Leaf</tissue>
    </source>
</reference>
<proteinExistence type="predicted"/>
<dbReference type="PROSITE" id="PS50880">
    <property type="entry name" value="TOPRIM"/>
    <property type="match status" value="1"/>
</dbReference>
<dbReference type="InterPro" id="IPR006171">
    <property type="entry name" value="TOPRIM_dom"/>
</dbReference>
<name>A0A843U1P8_COLES</name>
<dbReference type="CDD" id="cd01029">
    <property type="entry name" value="TOPRIM_primases"/>
    <property type="match status" value="1"/>
</dbReference>
<evidence type="ECO:0000313" key="2">
    <source>
        <dbReference type="EMBL" id="MQL75534.1"/>
    </source>
</evidence>
<dbReference type="GO" id="GO:0003697">
    <property type="term" value="F:single-stranded DNA binding"/>
    <property type="evidence" value="ECO:0007669"/>
    <property type="project" value="InterPro"/>
</dbReference>
<dbReference type="Gene3D" id="3.40.1360.10">
    <property type="match status" value="1"/>
</dbReference>